<dbReference type="AlphaFoldDB" id="A0A2U3THC5"/>
<comment type="similarity">
    <text evidence="2">Belongs to the NlpA lipoprotein family.</text>
</comment>
<accession>A0A2U3THC5</accession>
<feature type="signal peptide" evidence="7">
    <location>
        <begin position="1"/>
        <end position="18"/>
    </location>
</feature>
<evidence type="ECO:0000313" key="8">
    <source>
        <dbReference type="EMBL" id="AVY92812.1"/>
    </source>
</evidence>
<keyword evidence="6" id="KW-0449">Lipoprotein</keyword>
<keyword evidence="5" id="KW-0564">Palmitate</keyword>
<evidence type="ECO:0000256" key="3">
    <source>
        <dbReference type="ARBA" id="ARBA00022729"/>
    </source>
</evidence>
<dbReference type="RefSeq" id="WP_028499903.1">
    <property type="nucleotide sequence ID" value="NZ_CALFSO010000080.1"/>
</dbReference>
<sequence>MKKLLAVLATVAAFQVHAADKLTVAATAVPHAEILEFVKPVLAKEGVDLEVKVFTDYVQPNVQVAEKRLDANFFQHKPYLDEFNKGKGTNLVSVVGVHVEPFGAYSTRIKKLADLKSGAVVAIPNDPTNGGRALLLLDKAKVIKLKNPSNILATPKDIASNPKNLKFKELEAATLPRVLDQVDLALINTNYALAAKLNPTKDALAIEGKQSPYVNILVARPDNAKSPAMKKLAAALTSPAVKKFLQEKYQGAIVPAF</sequence>
<dbReference type="GO" id="GO:0016020">
    <property type="term" value="C:membrane"/>
    <property type="evidence" value="ECO:0007669"/>
    <property type="project" value="UniProtKB-SubCell"/>
</dbReference>
<evidence type="ECO:0000313" key="9">
    <source>
        <dbReference type="Proteomes" id="UP000244173"/>
    </source>
</evidence>
<protein>
    <submittedName>
        <fullName evidence="8">ABC transporter substrate-binding protein</fullName>
    </submittedName>
</protein>
<dbReference type="EMBL" id="CP028519">
    <property type="protein sequence ID" value="AVY92812.1"/>
    <property type="molecule type" value="Genomic_DNA"/>
</dbReference>
<gene>
    <name evidence="8" type="ORF">DAI18_01215</name>
</gene>
<dbReference type="CDD" id="cd13597">
    <property type="entry name" value="PBP2_lipoprotein_Tp32"/>
    <property type="match status" value="1"/>
</dbReference>
<evidence type="ECO:0000256" key="4">
    <source>
        <dbReference type="ARBA" id="ARBA00023136"/>
    </source>
</evidence>
<evidence type="ECO:0000256" key="1">
    <source>
        <dbReference type="ARBA" id="ARBA00004635"/>
    </source>
</evidence>
<dbReference type="PANTHER" id="PTHR30429:SF0">
    <property type="entry name" value="METHIONINE-BINDING LIPOPROTEIN METQ"/>
    <property type="match status" value="1"/>
</dbReference>
<dbReference type="KEGG" id="maer:DAI18_01215"/>
<dbReference type="PANTHER" id="PTHR30429">
    <property type="entry name" value="D-METHIONINE-BINDING LIPOPROTEIN METQ"/>
    <property type="match status" value="1"/>
</dbReference>
<dbReference type="Proteomes" id="UP000244173">
    <property type="component" value="Chromosome"/>
</dbReference>
<comment type="subcellular location">
    <subcellularLocation>
        <location evidence="1">Membrane</location>
        <topology evidence="1">Lipid-anchor</topology>
    </subcellularLocation>
</comment>
<dbReference type="InterPro" id="IPR004872">
    <property type="entry name" value="Lipoprotein_NlpA"/>
</dbReference>
<feature type="chain" id="PRO_5015427001" evidence="7">
    <location>
        <begin position="19"/>
        <end position="257"/>
    </location>
</feature>
<name>A0A2U3THC5_9NEIS</name>
<evidence type="ECO:0000256" key="2">
    <source>
        <dbReference type="ARBA" id="ARBA00008973"/>
    </source>
</evidence>
<evidence type="ECO:0000256" key="7">
    <source>
        <dbReference type="SAM" id="SignalP"/>
    </source>
</evidence>
<dbReference type="Pfam" id="PF03180">
    <property type="entry name" value="Lipoprotein_9"/>
    <property type="match status" value="1"/>
</dbReference>
<keyword evidence="4" id="KW-0472">Membrane</keyword>
<dbReference type="SUPFAM" id="SSF53850">
    <property type="entry name" value="Periplasmic binding protein-like II"/>
    <property type="match status" value="1"/>
</dbReference>
<proteinExistence type="inferred from homology"/>
<keyword evidence="3 7" id="KW-0732">Signal</keyword>
<keyword evidence="9" id="KW-1185">Reference proteome</keyword>
<reference evidence="8 9" key="1">
    <citation type="submission" date="2018-04" db="EMBL/GenBank/DDBJ databases">
        <title>Denitrifier Microvirgula.</title>
        <authorList>
            <person name="Anderson E."/>
            <person name="Jang J."/>
            <person name="Ishii S."/>
        </authorList>
    </citation>
    <scope>NUCLEOTIDE SEQUENCE [LARGE SCALE GENOMIC DNA]</scope>
    <source>
        <strain evidence="8 9">BE2.4</strain>
    </source>
</reference>
<dbReference type="Gene3D" id="3.40.190.10">
    <property type="entry name" value="Periplasmic binding protein-like II"/>
    <property type="match status" value="2"/>
</dbReference>
<dbReference type="OrthoDB" id="9812878at2"/>
<dbReference type="PIRSF" id="PIRSF002854">
    <property type="entry name" value="MetQ"/>
    <property type="match status" value="1"/>
</dbReference>
<organism evidence="8 9">
    <name type="scientific">Microvirgula aerodenitrificans</name>
    <dbReference type="NCBI Taxonomy" id="57480"/>
    <lineage>
        <taxon>Bacteria</taxon>
        <taxon>Pseudomonadati</taxon>
        <taxon>Pseudomonadota</taxon>
        <taxon>Betaproteobacteria</taxon>
        <taxon>Neisseriales</taxon>
        <taxon>Aquaspirillaceae</taxon>
        <taxon>Microvirgula</taxon>
    </lineage>
</organism>
<evidence type="ECO:0000256" key="6">
    <source>
        <dbReference type="ARBA" id="ARBA00023288"/>
    </source>
</evidence>
<dbReference type="STRING" id="1122240.GCA_000620105_02966"/>
<evidence type="ECO:0000256" key="5">
    <source>
        <dbReference type="ARBA" id="ARBA00023139"/>
    </source>
</evidence>